<proteinExistence type="predicted"/>
<comment type="caution">
    <text evidence="1">The sequence shown here is derived from an EMBL/GenBank/DDBJ whole genome shotgun (WGS) entry which is preliminary data.</text>
</comment>
<dbReference type="EMBL" id="JAIWYP010000005">
    <property type="protein sequence ID" value="KAH3823809.1"/>
    <property type="molecule type" value="Genomic_DNA"/>
</dbReference>
<reference evidence="1" key="1">
    <citation type="journal article" date="2019" name="bioRxiv">
        <title>The Genome of the Zebra Mussel, Dreissena polymorpha: A Resource for Invasive Species Research.</title>
        <authorList>
            <person name="McCartney M.A."/>
            <person name="Auch B."/>
            <person name="Kono T."/>
            <person name="Mallez S."/>
            <person name="Zhang Y."/>
            <person name="Obille A."/>
            <person name="Becker A."/>
            <person name="Abrahante J.E."/>
            <person name="Garbe J."/>
            <person name="Badalamenti J.P."/>
            <person name="Herman A."/>
            <person name="Mangelson H."/>
            <person name="Liachko I."/>
            <person name="Sullivan S."/>
            <person name="Sone E.D."/>
            <person name="Koren S."/>
            <person name="Silverstein K.A.T."/>
            <person name="Beckman K.B."/>
            <person name="Gohl D.M."/>
        </authorList>
    </citation>
    <scope>NUCLEOTIDE SEQUENCE</scope>
    <source>
        <strain evidence="1">Duluth1</strain>
        <tissue evidence="1">Whole animal</tissue>
    </source>
</reference>
<dbReference type="Proteomes" id="UP000828390">
    <property type="component" value="Unassembled WGS sequence"/>
</dbReference>
<protein>
    <submittedName>
        <fullName evidence="1">Uncharacterized protein</fullName>
    </submittedName>
</protein>
<gene>
    <name evidence="1" type="ORF">DPMN_125631</name>
</gene>
<reference evidence="1" key="2">
    <citation type="submission" date="2020-11" db="EMBL/GenBank/DDBJ databases">
        <authorList>
            <person name="McCartney M.A."/>
            <person name="Auch B."/>
            <person name="Kono T."/>
            <person name="Mallez S."/>
            <person name="Becker A."/>
            <person name="Gohl D.M."/>
            <person name="Silverstein K.A.T."/>
            <person name="Koren S."/>
            <person name="Bechman K.B."/>
            <person name="Herman A."/>
            <person name="Abrahante J.E."/>
            <person name="Garbe J."/>
        </authorList>
    </citation>
    <scope>NUCLEOTIDE SEQUENCE</scope>
    <source>
        <strain evidence="1">Duluth1</strain>
        <tissue evidence="1">Whole animal</tissue>
    </source>
</reference>
<keyword evidence="2" id="KW-1185">Reference proteome</keyword>
<evidence type="ECO:0000313" key="2">
    <source>
        <dbReference type="Proteomes" id="UP000828390"/>
    </source>
</evidence>
<dbReference type="AlphaFoldDB" id="A0A9D4GUR4"/>
<organism evidence="1 2">
    <name type="scientific">Dreissena polymorpha</name>
    <name type="common">Zebra mussel</name>
    <name type="synonym">Mytilus polymorpha</name>
    <dbReference type="NCBI Taxonomy" id="45954"/>
    <lineage>
        <taxon>Eukaryota</taxon>
        <taxon>Metazoa</taxon>
        <taxon>Spiralia</taxon>
        <taxon>Lophotrochozoa</taxon>
        <taxon>Mollusca</taxon>
        <taxon>Bivalvia</taxon>
        <taxon>Autobranchia</taxon>
        <taxon>Heteroconchia</taxon>
        <taxon>Euheterodonta</taxon>
        <taxon>Imparidentia</taxon>
        <taxon>Neoheterodontei</taxon>
        <taxon>Myida</taxon>
        <taxon>Dreissenoidea</taxon>
        <taxon>Dreissenidae</taxon>
        <taxon>Dreissena</taxon>
    </lineage>
</organism>
<sequence length="163" mass="17641">MGGTALQICRVQVRNTTKIPAHSRAWIPVNIPFSEHLGPTGFIEPSFDLISKNGFCAVGGIIDVSKSHAKVSVINFGSEPATLYAKTALGTCDSFDECSDGPRIARVTEQEPCQSLPSHLTELFERSTVHLNESEKADLNSLLCKYSSVFSSSPEDIGRTNLV</sequence>
<accession>A0A9D4GUR4</accession>
<name>A0A9D4GUR4_DREPO</name>
<evidence type="ECO:0000313" key="1">
    <source>
        <dbReference type="EMBL" id="KAH3823809.1"/>
    </source>
</evidence>